<dbReference type="SUPFAM" id="SSF48208">
    <property type="entry name" value="Six-hairpin glycosidases"/>
    <property type="match status" value="1"/>
</dbReference>
<gene>
    <name evidence="1" type="ORF">SOCEGT47_045310</name>
</gene>
<accession>A0A4P2Q3S8</accession>
<dbReference type="InterPro" id="IPR000852">
    <property type="entry name" value="Glyco_hydro_52"/>
</dbReference>
<evidence type="ECO:0000313" key="1">
    <source>
        <dbReference type="EMBL" id="AUX24000.1"/>
    </source>
</evidence>
<organism evidence="1 2">
    <name type="scientific">Sorangium cellulosum</name>
    <name type="common">Polyangium cellulosum</name>
    <dbReference type="NCBI Taxonomy" id="56"/>
    <lineage>
        <taxon>Bacteria</taxon>
        <taxon>Pseudomonadati</taxon>
        <taxon>Myxococcota</taxon>
        <taxon>Polyangia</taxon>
        <taxon>Polyangiales</taxon>
        <taxon>Polyangiaceae</taxon>
        <taxon>Sorangium</taxon>
    </lineage>
</organism>
<dbReference type="GO" id="GO:0009044">
    <property type="term" value="F:xylan 1,4-beta-xylosidase activity"/>
    <property type="evidence" value="ECO:0007669"/>
    <property type="project" value="UniProtKB-EC"/>
</dbReference>
<keyword evidence="1" id="KW-0326">Glycosidase</keyword>
<dbReference type="Pfam" id="PF03512">
    <property type="entry name" value="Glyco_hydro_52"/>
    <property type="match status" value="1"/>
</dbReference>
<proteinExistence type="predicted"/>
<dbReference type="AlphaFoldDB" id="A0A4P2Q3S8"/>
<keyword evidence="1" id="KW-0378">Hydrolase</keyword>
<evidence type="ECO:0000313" key="2">
    <source>
        <dbReference type="Proteomes" id="UP000295781"/>
    </source>
</evidence>
<dbReference type="InterPro" id="IPR008928">
    <property type="entry name" value="6-hairpin_glycosidase_sf"/>
</dbReference>
<dbReference type="Proteomes" id="UP000295781">
    <property type="component" value="Chromosome"/>
</dbReference>
<protein>
    <submittedName>
        <fullName evidence="1">Beta-xylosidase</fullName>
        <ecNumber evidence="1">3.2.1.37</ecNumber>
    </submittedName>
</protein>
<sequence>MYVGDVSSSYNVQHAPVGAFASFTLGSHHRRGGFASQVGRPGQSNLYIGYREGESDLCCLPYFEATHDPSTVPFGVTLERPKRPRRVFDDRDIRRELGWASDTIRAGRLTLTIFSPFGPIPDPRTAPAAEVALRSCPAVLARLELDNTGGTEPLTGFFALDAASLRDLESTSDGRLIGVAHGRRWGFASRPEPGVRAFQAFSIENAFDGSADRLFRLGKVGGLLVEVPPGARREVWIALGFHDAGVITTGIEARYAYTRHHRGLEEVLSFALDHREALLREAAQRDEELSRAPLSPPQKWLLAQATHGYFGSTQWLDTALEDGAPPAPLWNVNEGEYEMMNTFDLAIDHLFFELRYAPWAVRNVLDLYVDRYSYRDGVKRPGAPGELLPGGVSFTHDMGVSNHFSPPGYSSYERPNLDAACFSYMTYEQLTNWICCAGVYVARTGDEGFLARHRGLLAELLTSLLHRDAPEPDARGGVMALDSSRCGAGAEITTYDSLDHSLGRARSNLYLAGKSWASYVILAHLLERCGDAALAAEASAASRKAARAITSAFHEPSGYIPALLDGSCTSAIIPAIEGLLYPHAMGLLSSDAAEGEHGELLRVLRRHLQAVLKPGLCLFPEGGWKLSSSSDNSWMSKIALCQHIARALLKVEEPDAGRHDEAHVRWQIEGSGYWAFSDQMQRGVPVGSRYYPRGVTAILWLDEPSPAPGAKGR</sequence>
<dbReference type="PRINTS" id="PR00845">
    <property type="entry name" value="GLHYDRLASE52"/>
</dbReference>
<dbReference type="GO" id="GO:0005975">
    <property type="term" value="P:carbohydrate metabolic process"/>
    <property type="evidence" value="ECO:0007669"/>
    <property type="project" value="InterPro"/>
</dbReference>
<dbReference type="EC" id="3.2.1.37" evidence="1"/>
<dbReference type="EMBL" id="CP012670">
    <property type="protein sequence ID" value="AUX24000.1"/>
    <property type="molecule type" value="Genomic_DNA"/>
</dbReference>
<dbReference type="InterPro" id="IPR012341">
    <property type="entry name" value="6hp_glycosidase-like_sf"/>
</dbReference>
<reference evidence="1 2" key="1">
    <citation type="submission" date="2015-09" db="EMBL/GenBank/DDBJ databases">
        <title>Sorangium comparison.</title>
        <authorList>
            <person name="Zaburannyi N."/>
            <person name="Bunk B."/>
            <person name="Overmann J."/>
            <person name="Mueller R."/>
        </authorList>
    </citation>
    <scope>NUCLEOTIDE SEQUENCE [LARGE SCALE GENOMIC DNA]</scope>
    <source>
        <strain evidence="1 2">So ceGT47</strain>
    </source>
</reference>
<name>A0A4P2Q3S8_SORCE</name>
<dbReference type="Gene3D" id="1.50.10.10">
    <property type="match status" value="1"/>
</dbReference>